<evidence type="ECO:0000313" key="1">
    <source>
        <dbReference type="EMBL" id="JAD26046.1"/>
    </source>
</evidence>
<reference evidence="1" key="2">
    <citation type="journal article" date="2015" name="Data Brief">
        <title>Shoot transcriptome of the giant reed, Arundo donax.</title>
        <authorList>
            <person name="Barrero R.A."/>
            <person name="Guerrero F.D."/>
            <person name="Moolhuijzen P."/>
            <person name="Goolsby J.A."/>
            <person name="Tidwell J."/>
            <person name="Bellgard S.E."/>
            <person name="Bellgard M.I."/>
        </authorList>
    </citation>
    <scope>NUCLEOTIDE SEQUENCE</scope>
    <source>
        <tissue evidence="1">Shoot tissue taken approximately 20 cm above the soil surface</tissue>
    </source>
</reference>
<protein>
    <submittedName>
        <fullName evidence="1">Uncharacterized protein</fullName>
    </submittedName>
</protein>
<reference evidence="1" key="1">
    <citation type="submission" date="2014-09" db="EMBL/GenBank/DDBJ databases">
        <authorList>
            <person name="Magalhaes I.L.F."/>
            <person name="Oliveira U."/>
            <person name="Santos F.R."/>
            <person name="Vidigal T.H.D.A."/>
            <person name="Brescovit A.D."/>
            <person name="Santos A.J."/>
        </authorList>
    </citation>
    <scope>NUCLEOTIDE SEQUENCE</scope>
    <source>
        <tissue evidence="1">Shoot tissue taken approximately 20 cm above the soil surface</tissue>
    </source>
</reference>
<accession>A0A0A8YJ46</accession>
<dbReference type="AlphaFoldDB" id="A0A0A8YJ46"/>
<name>A0A0A8YJ46_ARUDO</name>
<organism evidence="1">
    <name type="scientific">Arundo donax</name>
    <name type="common">Giant reed</name>
    <name type="synonym">Donax arundinaceus</name>
    <dbReference type="NCBI Taxonomy" id="35708"/>
    <lineage>
        <taxon>Eukaryota</taxon>
        <taxon>Viridiplantae</taxon>
        <taxon>Streptophyta</taxon>
        <taxon>Embryophyta</taxon>
        <taxon>Tracheophyta</taxon>
        <taxon>Spermatophyta</taxon>
        <taxon>Magnoliopsida</taxon>
        <taxon>Liliopsida</taxon>
        <taxon>Poales</taxon>
        <taxon>Poaceae</taxon>
        <taxon>PACMAD clade</taxon>
        <taxon>Arundinoideae</taxon>
        <taxon>Arundineae</taxon>
        <taxon>Arundo</taxon>
    </lineage>
</organism>
<dbReference type="EMBL" id="GBRH01271849">
    <property type="protein sequence ID" value="JAD26046.1"/>
    <property type="molecule type" value="Transcribed_RNA"/>
</dbReference>
<sequence>MSDSAKQQAKLTCGDLSTSCFIFVISSK</sequence>
<proteinExistence type="predicted"/>